<feature type="region of interest" description="Disordered" evidence="7">
    <location>
        <begin position="214"/>
        <end position="259"/>
    </location>
</feature>
<dbReference type="Pfam" id="PF05920">
    <property type="entry name" value="Homeobox_KN"/>
    <property type="match status" value="1"/>
</dbReference>
<feature type="compositionally biased region" description="Low complexity" evidence="7">
    <location>
        <begin position="65"/>
        <end position="75"/>
    </location>
</feature>
<feature type="domain" description="Homeobox" evidence="8">
    <location>
        <begin position="416"/>
        <end position="479"/>
    </location>
</feature>
<dbReference type="GO" id="GO:0048663">
    <property type="term" value="P:neuron fate commitment"/>
    <property type="evidence" value="ECO:0007669"/>
    <property type="project" value="UniProtKB-ARBA"/>
</dbReference>
<proteinExistence type="inferred from homology"/>
<dbReference type="InterPro" id="IPR008422">
    <property type="entry name" value="KN_HD"/>
</dbReference>
<name>A0A1W0XA98_HYPEX</name>
<dbReference type="InterPro" id="IPR001356">
    <property type="entry name" value="HD"/>
</dbReference>
<comment type="similarity">
    <text evidence="2">Belongs to the TALE/MEIS homeobox family.</text>
</comment>
<dbReference type="OrthoDB" id="10056939at2759"/>
<dbReference type="EMBL" id="MTYJ01000007">
    <property type="protein sequence ID" value="OQV24330.1"/>
    <property type="molecule type" value="Genomic_DNA"/>
</dbReference>
<comment type="caution">
    <text evidence="9">The sequence shown here is derived from an EMBL/GenBank/DDBJ whole genome shotgun (WGS) entry which is preliminary data.</text>
</comment>
<keyword evidence="10" id="KW-1185">Reference proteome</keyword>
<dbReference type="SMART" id="SM00389">
    <property type="entry name" value="HOX"/>
    <property type="match status" value="1"/>
</dbReference>
<evidence type="ECO:0000256" key="7">
    <source>
        <dbReference type="SAM" id="MobiDB-lite"/>
    </source>
</evidence>
<feature type="compositionally biased region" description="Low complexity" evidence="7">
    <location>
        <begin position="48"/>
        <end position="58"/>
    </location>
</feature>
<sequence length="610" mass="65078">MYHFEDPMQHHQAATAYGNPGAAYAAYGVGPSGSSVVGGLQNPQAQYSSVGTSSSVVGNTGGPQLGQVGPGPSMGQAGGVGGSGVQQQQQLPGDSHKRDKDAIYSHPLFPLLTLIFEKCELATCTPRDSSVAGGDVCSSESFNEDIAIFAKQLRSEKPFYTSDQDLNDLMVQSIQVLRFHLLELEKVHELCDNFCQRYISCLKGKMPIDLVIDERDATPTPSKSNSNDGISSDEEGPAGVGGGGGDGGGANGSFLDSSDIHHGAPAVAHHFSPNGSLGGLGAPSSVGMHGSGVVLNGHRMAHHSGQMTAADRDRPNDQNASPNSLAYGHHRDSSLAASETHGSPGSGIGLASNHHHNNHLSSHSPHLNSNHAASNNTARPVSQTNHAFDNLSETGEGSMCSGDNADGEDDDDERSKKRQKKRGIFPKMATNHMRAWLFQHLTHPYPSEEQKKQLAQDTGLTILQVNNWFINARRRIVQPMIDQSNRAGKSPVVTVFKSRRRKSSSGQSPGPSPGPHSAYSPDPTGMMQGYGQQPPLGMTGYPQMHDSWSAQNTAQLYHSQAPSFYPPPHMMMAAHPFGQPMPMGMDPGQCGMDMHGWPGQEENQIPQRKS</sequence>
<feature type="compositionally biased region" description="Gly residues" evidence="7">
    <location>
        <begin position="238"/>
        <end position="251"/>
    </location>
</feature>
<feature type="region of interest" description="Disordered" evidence="7">
    <location>
        <begin position="481"/>
        <end position="544"/>
    </location>
</feature>
<feature type="DNA-binding region" description="Homeobox" evidence="6">
    <location>
        <begin position="418"/>
        <end position="480"/>
    </location>
</feature>
<feature type="region of interest" description="Disordered" evidence="7">
    <location>
        <begin position="48"/>
        <end position="98"/>
    </location>
</feature>
<dbReference type="InterPro" id="IPR009057">
    <property type="entry name" value="Homeodomain-like_sf"/>
</dbReference>
<keyword evidence="5 6" id="KW-0539">Nucleus</keyword>
<dbReference type="CDD" id="cd00086">
    <property type="entry name" value="homeodomain"/>
    <property type="match status" value="1"/>
</dbReference>
<evidence type="ECO:0000313" key="10">
    <source>
        <dbReference type="Proteomes" id="UP000192578"/>
    </source>
</evidence>
<dbReference type="GO" id="GO:0006355">
    <property type="term" value="P:regulation of DNA-templated transcription"/>
    <property type="evidence" value="ECO:0007669"/>
    <property type="project" value="InterPro"/>
</dbReference>
<keyword evidence="4 6" id="KW-0371">Homeobox</keyword>
<feature type="region of interest" description="Disordered" evidence="7">
    <location>
        <begin position="302"/>
        <end position="428"/>
    </location>
</feature>
<gene>
    <name evidence="9" type="ORF">BV898_01869</name>
</gene>
<dbReference type="Gene3D" id="1.10.10.60">
    <property type="entry name" value="Homeodomain-like"/>
    <property type="match status" value="1"/>
</dbReference>
<evidence type="ECO:0000313" key="9">
    <source>
        <dbReference type="EMBL" id="OQV24330.1"/>
    </source>
</evidence>
<accession>A0A1W0XA98</accession>
<dbReference type="PROSITE" id="PS50071">
    <property type="entry name" value="HOMEOBOX_2"/>
    <property type="match status" value="1"/>
</dbReference>
<dbReference type="Proteomes" id="UP000192578">
    <property type="component" value="Unassembled WGS sequence"/>
</dbReference>
<dbReference type="InterPro" id="IPR032453">
    <property type="entry name" value="PKNOX/Meis_N"/>
</dbReference>
<feature type="compositionally biased region" description="Low complexity" evidence="7">
    <location>
        <begin position="504"/>
        <end position="521"/>
    </location>
</feature>
<dbReference type="GO" id="GO:0005634">
    <property type="term" value="C:nucleus"/>
    <property type="evidence" value="ECO:0007669"/>
    <property type="project" value="UniProtKB-SubCell"/>
</dbReference>
<dbReference type="InterPro" id="IPR050224">
    <property type="entry name" value="TALE_homeobox"/>
</dbReference>
<reference evidence="10" key="1">
    <citation type="submission" date="2017-01" db="EMBL/GenBank/DDBJ databases">
        <title>Comparative genomics of anhydrobiosis in the tardigrade Hypsibius dujardini.</title>
        <authorList>
            <person name="Yoshida Y."/>
            <person name="Koutsovoulos G."/>
            <person name="Laetsch D."/>
            <person name="Stevens L."/>
            <person name="Kumar S."/>
            <person name="Horikawa D."/>
            <person name="Ishino K."/>
            <person name="Komine S."/>
            <person name="Tomita M."/>
            <person name="Blaxter M."/>
            <person name="Arakawa K."/>
        </authorList>
    </citation>
    <scope>NUCLEOTIDE SEQUENCE [LARGE SCALE GENOMIC DNA]</scope>
    <source>
        <strain evidence="10">Z151</strain>
    </source>
</reference>
<dbReference type="PANTHER" id="PTHR11850">
    <property type="entry name" value="HOMEOBOX PROTEIN TRANSCRIPTION FACTORS"/>
    <property type="match status" value="1"/>
</dbReference>
<evidence type="ECO:0000256" key="1">
    <source>
        <dbReference type="ARBA" id="ARBA00004123"/>
    </source>
</evidence>
<evidence type="ECO:0000256" key="2">
    <source>
        <dbReference type="ARBA" id="ARBA00009661"/>
    </source>
</evidence>
<organism evidence="9 10">
    <name type="scientific">Hypsibius exemplaris</name>
    <name type="common">Freshwater tardigrade</name>
    <dbReference type="NCBI Taxonomy" id="2072580"/>
    <lineage>
        <taxon>Eukaryota</taxon>
        <taxon>Metazoa</taxon>
        <taxon>Ecdysozoa</taxon>
        <taxon>Tardigrada</taxon>
        <taxon>Eutardigrada</taxon>
        <taxon>Parachela</taxon>
        <taxon>Hypsibioidea</taxon>
        <taxon>Hypsibiidae</taxon>
        <taxon>Hypsibius</taxon>
    </lineage>
</organism>
<evidence type="ECO:0000256" key="6">
    <source>
        <dbReference type="PROSITE-ProRule" id="PRU00108"/>
    </source>
</evidence>
<evidence type="ECO:0000256" key="5">
    <source>
        <dbReference type="ARBA" id="ARBA00023242"/>
    </source>
</evidence>
<dbReference type="AlphaFoldDB" id="A0A1W0XA98"/>
<comment type="subcellular location">
    <subcellularLocation>
        <location evidence="1 6">Nucleus</location>
    </subcellularLocation>
</comment>
<feature type="compositionally biased region" description="Low complexity" evidence="7">
    <location>
        <begin position="359"/>
        <end position="376"/>
    </location>
</feature>
<dbReference type="GO" id="GO:0000987">
    <property type="term" value="F:cis-regulatory region sequence-specific DNA binding"/>
    <property type="evidence" value="ECO:0007669"/>
    <property type="project" value="UniProtKB-ARBA"/>
</dbReference>
<dbReference type="FunFam" id="1.10.10.60:FF:000004">
    <property type="entry name" value="Meis2 homeobox isoform 2c"/>
    <property type="match status" value="1"/>
</dbReference>
<feature type="compositionally biased region" description="Polar residues" evidence="7">
    <location>
        <begin position="219"/>
        <end position="230"/>
    </location>
</feature>
<evidence type="ECO:0000259" key="8">
    <source>
        <dbReference type="PROSITE" id="PS50071"/>
    </source>
</evidence>
<protein>
    <submittedName>
        <fullName evidence="9">Homeobox protein homothorax</fullName>
    </submittedName>
</protein>
<dbReference type="Pfam" id="PF16493">
    <property type="entry name" value="Meis_PKNOX_N"/>
    <property type="match status" value="1"/>
</dbReference>
<dbReference type="SUPFAM" id="SSF46689">
    <property type="entry name" value="Homeodomain-like"/>
    <property type="match status" value="1"/>
</dbReference>
<keyword evidence="3 6" id="KW-0238">DNA-binding</keyword>
<evidence type="ECO:0000256" key="4">
    <source>
        <dbReference type="ARBA" id="ARBA00023155"/>
    </source>
</evidence>
<evidence type="ECO:0000256" key="3">
    <source>
        <dbReference type="ARBA" id="ARBA00023125"/>
    </source>
</evidence>
<feature type="compositionally biased region" description="Polar residues" evidence="7">
    <location>
        <begin position="377"/>
        <end position="395"/>
    </location>
</feature>